<gene>
    <name evidence="1" type="ORF">XM38_036850</name>
</gene>
<evidence type="ECO:0000313" key="2">
    <source>
        <dbReference type="Proteomes" id="UP000191901"/>
    </source>
</evidence>
<dbReference type="STRING" id="1641165.XM38_13995"/>
<evidence type="ECO:0000313" key="1">
    <source>
        <dbReference type="EMBL" id="ASC72727.1"/>
    </source>
</evidence>
<sequence>MSASERLQLIQTLNQLPASQFEELVIALNPPAGILPPNVAAQGPRLRATTLGRGTDGPQLPQLQAILQQLLPADQSFLDGDNPTRRRCRPPGSCLSQATLLRAPKAQLEAALAAVEADLETAPRQVDRLRLEKEAEQLLDKIEALDNTLNG</sequence>
<protein>
    <submittedName>
        <fullName evidence="1">Uncharacterized protein</fullName>
    </submittedName>
</protein>
<organism evidence="1 2">
    <name type="scientific">Halomicronema hongdechloris C2206</name>
    <dbReference type="NCBI Taxonomy" id="1641165"/>
    <lineage>
        <taxon>Bacteria</taxon>
        <taxon>Bacillati</taxon>
        <taxon>Cyanobacteriota</taxon>
        <taxon>Cyanophyceae</taxon>
        <taxon>Nodosilineales</taxon>
        <taxon>Nodosilineaceae</taxon>
        <taxon>Halomicronema</taxon>
    </lineage>
</organism>
<dbReference type="KEGG" id="hhg:XM38_036850"/>
<dbReference type="Proteomes" id="UP000191901">
    <property type="component" value="Chromosome"/>
</dbReference>
<proteinExistence type="predicted"/>
<name>A0A1Z3HRG0_9CYAN</name>
<keyword evidence="2" id="KW-1185">Reference proteome</keyword>
<reference evidence="1 2" key="1">
    <citation type="journal article" date="2016" name="Biochim. Biophys. Acta">
        <title>Characterization of red-shifted phycobilisomes isolated from the chlorophyll f-containing cyanobacterium Halomicronema hongdechloris.</title>
        <authorList>
            <person name="Li Y."/>
            <person name="Lin Y."/>
            <person name="Garvey C.J."/>
            <person name="Birch D."/>
            <person name="Corkery R.W."/>
            <person name="Loughlin P.C."/>
            <person name="Scheer H."/>
            <person name="Willows R.D."/>
            <person name="Chen M."/>
        </authorList>
    </citation>
    <scope>NUCLEOTIDE SEQUENCE [LARGE SCALE GENOMIC DNA]</scope>
    <source>
        <strain evidence="1 2">C2206</strain>
    </source>
</reference>
<accession>A0A1Z3HRG0</accession>
<dbReference type="RefSeq" id="WP_088430556.1">
    <property type="nucleotide sequence ID" value="NZ_CP021983.2"/>
</dbReference>
<dbReference type="AlphaFoldDB" id="A0A1Z3HRG0"/>
<dbReference type="EMBL" id="CP021983">
    <property type="protein sequence ID" value="ASC72727.1"/>
    <property type="molecule type" value="Genomic_DNA"/>
</dbReference>